<sequence>MAVTTRSNSGKPDPNTHSAASEADVPAASSAHQNGQSGSSKRGASASPGERPQKRVRTTHDVPPNENDAIDPRVLEVLNKDLPQPSTTELNGRSNGKSDEQLPNGIEVALATLRNSDNVPLRTYNPAQSKAATETRRRLQTKSLRRTVNSREVIFPSSRSPRAPTPGREDIRGEEGHGAVPVSSPLSPELQSSPAKQFAPLPTTQGQASSILAPTNKPTSAPVSEDREGPEHPEHQEEDWDSQNEANDSDSSSRVSDRTPCTLTIQDIEPTFLSDDFLPKDKFNLCFVSPGASRYDLNVSKYFMTKMVEVVGKPYWTNGGANWHNQVLDRDWEAQLWHPLAKICFQELKHLRAGLLSQIPSSDNLAYQEMILKSLENEFNLAMSRISKKVRLISKRMDILNKKNANRNAENQDGLNEKTEHRQLKRDTRKHLIPMAVLVLQTCFKYGLCLDYPLSRFTITTFHILRWTTGWLLKLAMPFRDKTGGNSDGKGDGKAENKSRDAPPEIKDFNLALDYWQAVLEAEGKSYNKKVEREIEIRRIKQIDEAIRKAKKQREEEQWASREKRWDAFFKSALEIASRPNPLDEEYRRASQIGWPSDSSLSRTQQPRLLALGPASAGSSSVPTRPSWSLEKVAQFTALLISRNPPIEQLAAALEVPVREAYAMRDWLEKEGTLKPTTSAPSFQSSAPMRMPDWPRADVEWFIKELSLPHPCPIEDLAEVLGRDVEEAKAMARVLRRQGRLKMDRGPTAAATNVTTAQHSAPKSKLLIAGAMAESTAAPSSSAPPDPQLMPTRLTYPAAAKRATAVSSRPIAAPPSTAPPRPVRREIPETPARPPSTFPAAAARHRGSPPISAVRANVPQTPSRHALIGQAASSSLAAAAVKRQNQDRAGPSASAPARVKKSPPLTAAPAASAPAHAPTPAEQQRPEVPAWMRKDIPPPGSSSGEEDEEEEVEKVSKVGKGKRVVREEQDISNESVEWGRQK</sequence>
<evidence type="ECO:0000313" key="4">
    <source>
        <dbReference type="Proteomes" id="UP000008066"/>
    </source>
</evidence>
<feature type="compositionally biased region" description="Pro residues" evidence="2">
    <location>
        <begin position="812"/>
        <end position="821"/>
    </location>
</feature>
<feature type="compositionally biased region" description="Basic and acidic residues" evidence="2">
    <location>
        <begin position="415"/>
        <end position="426"/>
    </location>
</feature>
<feature type="region of interest" description="Disordered" evidence="2">
    <location>
        <begin position="743"/>
        <end position="762"/>
    </location>
</feature>
<feature type="compositionally biased region" description="Polar residues" evidence="2">
    <location>
        <begin position="1"/>
        <end position="19"/>
    </location>
</feature>
<feature type="compositionally biased region" description="Low complexity" evidence="2">
    <location>
        <begin position="180"/>
        <end position="194"/>
    </location>
</feature>
<dbReference type="KEGG" id="cthr:CTHT_0043180"/>
<feature type="compositionally biased region" description="Polar residues" evidence="2">
    <location>
        <begin position="84"/>
        <end position="95"/>
    </location>
</feature>
<evidence type="ECO:0000256" key="2">
    <source>
        <dbReference type="SAM" id="MobiDB-lite"/>
    </source>
</evidence>
<gene>
    <name evidence="3" type="ORF">CTHT_0043180</name>
</gene>
<keyword evidence="1" id="KW-0175">Coiled coil</keyword>
<accession>G0SAR1</accession>
<evidence type="ECO:0000256" key="1">
    <source>
        <dbReference type="SAM" id="Coils"/>
    </source>
</evidence>
<protein>
    <submittedName>
        <fullName evidence="3">Uncharacterized protein</fullName>
    </submittedName>
</protein>
<feature type="region of interest" description="Disordered" evidence="2">
    <location>
        <begin position="1"/>
        <end position="103"/>
    </location>
</feature>
<feature type="region of interest" description="Disordered" evidence="2">
    <location>
        <begin position="483"/>
        <end position="504"/>
    </location>
</feature>
<feature type="region of interest" description="Disordered" evidence="2">
    <location>
        <begin position="878"/>
        <end position="982"/>
    </location>
</feature>
<keyword evidence="4" id="KW-1185">Reference proteome</keyword>
<feature type="compositionally biased region" description="Low complexity" evidence="2">
    <location>
        <begin position="902"/>
        <end position="921"/>
    </location>
</feature>
<feature type="compositionally biased region" description="Polar residues" evidence="2">
    <location>
        <begin position="750"/>
        <end position="761"/>
    </location>
</feature>
<organism evidence="4">
    <name type="scientific">Chaetomium thermophilum (strain DSM 1495 / CBS 144.50 / IMI 039719)</name>
    <name type="common">Thermochaetoides thermophila</name>
    <dbReference type="NCBI Taxonomy" id="759272"/>
    <lineage>
        <taxon>Eukaryota</taxon>
        <taxon>Fungi</taxon>
        <taxon>Dikarya</taxon>
        <taxon>Ascomycota</taxon>
        <taxon>Pezizomycotina</taxon>
        <taxon>Sordariomycetes</taxon>
        <taxon>Sordariomycetidae</taxon>
        <taxon>Sordariales</taxon>
        <taxon>Chaetomiaceae</taxon>
        <taxon>Thermochaetoides</taxon>
    </lineage>
</organism>
<reference evidence="3 4" key="1">
    <citation type="journal article" date="2011" name="Cell">
        <title>Insight into structure and assembly of the nuclear pore complex by utilizing the genome of a eukaryotic thermophile.</title>
        <authorList>
            <person name="Amlacher S."/>
            <person name="Sarges P."/>
            <person name="Flemming D."/>
            <person name="van Noort V."/>
            <person name="Kunze R."/>
            <person name="Devos D.P."/>
            <person name="Arumugam M."/>
            <person name="Bork P."/>
            <person name="Hurt E."/>
        </authorList>
    </citation>
    <scope>NUCLEOTIDE SEQUENCE [LARGE SCALE GENOMIC DNA]</scope>
    <source>
        <strain evidence="4">DSM 1495 / CBS 144.50 / IMI 039719</strain>
    </source>
</reference>
<feature type="compositionally biased region" description="Polar residues" evidence="2">
    <location>
        <begin position="30"/>
        <end position="42"/>
    </location>
</feature>
<feature type="region of interest" description="Disordered" evidence="2">
    <location>
        <begin position="804"/>
        <end position="861"/>
    </location>
</feature>
<dbReference type="AlphaFoldDB" id="G0SAR1"/>
<dbReference type="eggNOG" id="ENOG502T58A">
    <property type="taxonomic scope" value="Eukaryota"/>
</dbReference>
<proteinExistence type="predicted"/>
<feature type="region of interest" description="Disordered" evidence="2">
    <location>
        <begin position="117"/>
        <end position="261"/>
    </location>
</feature>
<feature type="region of interest" description="Disordered" evidence="2">
    <location>
        <begin position="405"/>
        <end position="426"/>
    </location>
</feature>
<feature type="compositionally biased region" description="Basic and acidic residues" evidence="2">
    <location>
        <begin position="224"/>
        <end position="235"/>
    </location>
</feature>
<dbReference type="Proteomes" id="UP000008066">
    <property type="component" value="Unassembled WGS sequence"/>
</dbReference>
<dbReference type="RefSeq" id="XP_006694718.1">
    <property type="nucleotide sequence ID" value="XM_006694655.1"/>
</dbReference>
<evidence type="ECO:0000313" key="3">
    <source>
        <dbReference type="EMBL" id="EGS19833.1"/>
    </source>
</evidence>
<feature type="compositionally biased region" description="Polar residues" evidence="2">
    <location>
        <begin position="202"/>
        <end position="222"/>
    </location>
</feature>
<dbReference type="HOGENOM" id="CLU_303256_0_0_1"/>
<dbReference type="GeneID" id="18258356"/>
<name>G0SAR1_CHATD</name>
<feature type="coiled-coil region" evidence="1">
    <location>
        <begin position="533"/>
        <end position="560"/>
    </location>
</feature>
<feature type="compositionally biased region" description="Basic and acidic residues" evidence="2">
    <location>
        <begin position="167"/>
        <end position="177"/>
    </location>
</feature>
<dbReference type="EMBL" id="GL988043">
    <property type="protein sequence ID" value="EGS19833.1"/>
    <property type="molecule type" value="Genomic_DNA"/>
</dbReference>